<keyword evidence="2" id="KW-1185">Reference proteome</keyword>
<dbReference type="AlphaFoldDB" id="A0A4Y2B6U6"/>
<comment type="caution">
    <text evidence="1">The sequence shown here is derived from an EMBL/GenBank/DDBJ whole genome shotgun (WGS) entry which is preliminary data.</text>
</comment>
<dbReference type="EMBL" id="BGPR01000051">
    <property type="protein sequence ID" value="GBL87016.1"/>
    <property type="molecule type" value="Genomic_DNA"/>
</dbReference>
<evidence type="ECO:0000313" key="2">
    <source>
        <dbReference type="Proteomes" id="UP000499080"/>
    </source>
</evidence>
<dbReference type="Proteomes" id="UP000499080">
    <property type="component" value="Unassembled WGS sequence"/>
</dbReference>
<organism evidence="1 2">
    <name type="scientific">Araneus ventricosus</name>
    <name type="common">Orbweaver spider</name>
    <name type="synonym">Epeira ventricosa</name>
    <dbReference type="NCBI Taxonomy" id="182803"/>
    <lineage>
        <taxon>Eukaryota</taxon>
        <taxon>Metazoa</taxon>
        <taxon>Ecdysozoa</taxon>
        <taxon>Arthropoda</taxon>
        <taxon>Chelicerata</taxon>
        <taxon>Arachnida</taxon>
        <taxon>Araneae</taxon>
        <taxon>Araneomorphae</taxon>
        <taxon>Entelegynae</taxon>
        <taxon>Araneoidea</taxon>
        <taxon>Araneidae</taxon>
        <taxon>Araneus</taxon>
    </lineage>
</organism>
<evidence type="ECO:0000313" key="1">
    <source>
        <dbReference type="EMBL" id="GBL87016.1"/>
    </source>
</evidence>
<reference evidence="1 2" key="1">
    <citation type="journal article" date="2019" name="Sci. Rep.">
        <title>Orb-weaving spider Araneus ventricosus genome elucidates the spidroin gene catalogue.</title>
        <authorList>
            <person name="Kono N."/>
            <person name="Nakamura H."/>
            <person name="Ohtoshi R."/>
            <person name="Moran D.A.P."/>
            <person name="Shinohara A."/>
            <person name="Yoshida Y."/>
            <person name="Fujiwara M."/>
            <person name="Mori M."/>
            <person name="Tomita M."/>
            <person name="Arakawa K."/>
        </authorList>
    </citation>
    <scope>NUCLEOTIDE SEQUENCE [LARGE SCALE GENOMIC DNA]</scope>
</reference>
<accession>A0A4Y2B6U6</accession>
<dbReference type="OrthoDB" id="5979489at2759"/>
<protein>
    <submittedName>
        <fullName evidence="1">Uncharacterized protein</fullName>
    </submittedName>
</protein>
<proteinExistence type="predicted"/>
<name>A0A4Y2B6U6_ARAVE</name>
<sequence length="144" mass="16189">MIETLLNHGFNSKTSQLSSVLYYKDTAGGFNIFDESSTTPNEGFNERASPFKNSATVDMIGRLHVDIFNQERLLLNLVDLKIKLIRSKPEFCLMGNEGYKVIFDRVSLFVRKVSLSPGVLIGHAKALQKATAKYPIDRVNCKVF</sequence>
<gene>
    <name evidence="1" type="ORF">AVEN_218725_1</name>
</gene>